<comment type="function">
    <text evidence="5">Involved in iron-sulfur cluster biogenesis. Binds a 4Fe-4S cluster, can transfer this cluster to apoproteins, and thereby intervenes in the maturation of Fe/S proteins. Could also act as a scaffold/chaperone for damaged Fe/S proteins.</text>
</comment>
<dbReference type="InterPro" id="IPR017726">
    <property type="entry name" value="Fe/S_biogenesis_protein_NfuA"/>
</dbReference>
<dbReference type="Proteomes" id="UP000260351">
    <property type="component" value="Unassembled WGS sequence"/>
</dbReference>
<keyword evidence="1 5" id="KW-0004">4Fe-4S</keyword>
<comment type="cofactor">
    <cofactor evidence="5">
        <name>[4Fe-4S] cluster</name>
        <dbReference type="ChEBI" id="CHEBI:49883"/>
    </cofactor>
    <text evidence="5">Binds 1 [4Fe-4S] cluster per subunit. The cluster is presumably bound at the interface of two monomers.</text>
</comment>
<evidence type="ECO:0000313" key="8">
    <source>
        <dbReference type="EMBL" id="RFF30916.1"/>
    </source>
</evidence>
<dbReference type="Gene3D" id="2.60.300.12">
    <property type="entry name" value="HesB-like domain"/>
    <property type="match status" value="1"/>
</dbReference>
<feature type="binding site" evidence="5">
    <location>
        <position position="149"/>
    </location>
    <ligand>
        <name>[4Fe-4S] cluster</name>
        <dbReference type="ChEBI" id="CHEBI:49883"/>
    </ligand>
</feature>
<dbReference type="GO" id="GO:0016226">
    <property type="term" value="P:iron-sulfur cluster assembly"/>
    <property type="evidence" value="ECO:0007669"/>
    <property type="project" value="UniProtKB-UniRule"/>
</dbReference>
<proteinExistence type="inferred from homology"/>
<dbReference type="InterPro" id="IPR034904">
    <property type="entry name" value="FSCA_dom_sf"/>
</dbReference>
<feature type="domain" description="Core" evidence="7">
    <location>
        <begin position="2"/>
        <end position="99"/>
    </location>
</feature>
<keyword evidence="2 5" id="KW-0479">Metal-binding</keyword>
<dbReference type="InterPro" id="IPR001075">
    <property type="entry name" value="NIF_FeS_clus_asmbl_NifU_C"/>
</dbReference>
<dbReference type="SUPFAM" id="SSF117916">
    <property type="entry name" value="Fe-S cluster assembly (FSCA) domain-like"/>
    <property type="match status" value="1"/>
</dbReference>
<dbReference type="GO" id="GO:0005506">
    <property type="term" value="F:iron ion binding"/>
    <property type="evidence" value="ECO:0007669"/>
    <property type="project" value="InterPro"/>
</dbReference>
<dbReference type="OrthoDB" id="9785450at2"/>
<organism evidence="8 9">
    <name type="scientific">Wenzhouxiangella sediminis</name>
    <dbReference type="NCBI Taxonomy" id="1792836"/>
    <lineage>
        <taxon>Bacteria</taxon>
        <taxon>Pseudomonadati</taxon>
        <taxon>Pseudomonadota</taxon>
        <taxon>Gammaproteobacteria</taxon>
        <taxon>Chromatiales</taxon>
        <taxon>Wenzhouxiangellaceae</taxon>
        <taxon>Wenzhouxiangella</taxon>
    </lineage>
</organism>
<evidence type="ECO:0000256" key="3">
    <source>
        <dbReference type="ARBA" id="ARBA00023004"/>
    </source>
</evidence>
<evidence type="ECO:0000259" key="7">
    <source>
        <dbReference type="Pfam" id="PF01521"/>
    </source>
</evidence>
<dbReference type="EMBL" id="QUZK01000027">
    <property type="protein sequence ID" value="RFF30916.1"/>
    <property type="molecule type" value="Genomic_DNA"/>
</dbReference>
<dbReference type="HAMAP" id="MF_01637">
    <property type="entry name" value="Fe_S_biogen_NfuA"/>
    <property type="match status" value="1"/>
</dbReference>
<dbReference type="Pfam" id="PF01521">
    <property type="entry name" value="Fe-S_biosyn"/>
    <property type="match status" value="1"/>
</dbReference>
<comment type="caution">
    <text evidence="8">The sequence shown here is derived from an EMBL/GenBank/DDBJ whole genome shotgun (WGS) entry which is preliminary data.</text>
</comment>
<dbReference type="Gene3D" id="3.30.300.130">
    <property type="entry name" value="Fe-S cluster assembly (FSCA)"/>
    <property type="match status" value="1"/>
</dbReference>
<evidence type="ECO:0000313" key="9">
    <source>
        <dbReference type="Proteomes" id="UP000260351"/>
    </source>
</evidence>
<feature type="binding site" evidence="5">
    <location>
        <position position="152"/>
    </location>
    <ligand>
        <name>[4Fe-4S] cluster</name>
        <dbReference type="ChEBI" id="CHEBI:49883"/>
    </ligand>
</feature>
<evidence type="ECO:0000256" key="2">
    <source>
        <dbReference type="ARBA" id="ARBA00022723"/>
    </source>
</evidence>
<dbReference type="PANTHER" id="PTHR11178">
    <property type="entry name" value="IRON-SULFUR CLUSTER SCAFFOLD PROTEIN NFU-RELATED"/>
    <property type="match status" value="1"/>
</dbReference>
<name>A0A3E1K9P8_9GAMM</name>
<keyword evidence="4 5" id="KW-0411">Iron-sulfur</keyword>
<dbReference type="SUPFAM" id="SSF89360">
    <property type="entry name" value="HesB-like domain"/>
    <property type="match status" value="1"/>
</dbReference>
<dbReference type="GO" id="GO:0051539">
    <property type="term" value="F:4 iron, 4 sulfur cluster binding"/>
    <property type="evidence" value="ECO:0007669"/>
    <property type="project" value="UniProtKB-UniRule"/>
</dbReference>
<keyword evidence="9" id="KW-1185">Reference proteome</keyword>
<evidence type="ECO:0000256" key="4">
    <source>
        <dbReference type="ARBA" id="ARBA00023014"/>
    </source>
</evidence>
<comment type="subunit">
    <text evidence="5">Homodimer.</text>
</comment>
<evidence type="ECO:0000256" key="1">
    <source>
        <dbReference type="ARBA" id="ARBA00022485"/>
    </source>
</evidence>
<dbReference type="PANTHER" id="PTHR11178:SF51">
    <property type="entry name" value="FE_S BIOGENESIS PROTEIN NFUA"/>
    <property type="match status" value="1"/>
</dbReference>
<evidence type="ECO:0000259" key="6">
    <source>
        <dbReference type="Pfam" id="PF01106"/>
    </source>
</evidence>
<accession>A0A3E1K9P8</accession>
<gene>
    <name evidence="5" type="primary">nfuA</name>
    <name evidence="8" type="ORF">DZC52_06335</name>
</gene>
<keyword evidence="3 5" id="KW-0408">Iron</keyword>
<dbReference type="RefSeq" id="WP_116650289.1">
    <property type="nucleotide sequence ID" value="NZ_QUZK01000027.1"/>
</dbReference>
<sequence>MLTVTPAARDYFSDLLAQQPDGTNLRLRVTNPGTPSADVELTYCGPGDQAESDEDVDCQVFKLFVEKASAETLDGAMIDFETNRMGGELCIRAPGLKGRAPADDAPVEERVAWVLETRINPMVASHGGQVGLVEVTAENDVVLQFGGGCHGCGMVDVTLKQGIETTLRQEVPEVREVVDATDHATGENPYY</sequence>
<dbReference type="InterPro" id="IPR035903">
    <property type="entry name" value="HesB-like_dom_sf"/>
</dbReference>
<protein>
    <recommendedName>
        <fullName evidence="5">Fe/S biogenesis protein NfuA</fullName>
    </recommendedName>
</protein>
<dbReference type="Pfam" id="PF01106">
    <property type="entry name" value="NifU"/>
    <property type="match status" value="1"/>
</dbReference>
<reference evidence="8 9" key="1">
    <citation type="submission" date="2018-08" db="EMBL/GenBank/DDBJ databases">
        <title>Wenzhouxiangella salilacus sp. nov., a novel bacterium isolated from a saline lake in Xinjiang Province, China.</title>
        <authorList>
            <person name="Han S."/>
        </authorList>
    </citation>
    <scope>NUCLEOTIDE SEQUENCE [LARGE SCALE GENOMIC DNA]</scope>
    <source>
        <strain evidence="8 9">XDB06</strain>
    </source>
</reference>
<dbReference type="AlphaFoldDB" id="A0A3E1K9P8"/>
<dbReference type="InterPro" id="IPR000361">
    <property type="entry name" value="ATAP_core_dom"/>
</dbReference>
<dbReference type="GO" id="GO:0051604">
    <property type="term" value="P:protein maturation"/>
    <property type="evidence" value="ECO:0007669"/>
    <property type="project" value="UniProtKB-UniRule"/>
</dbReference>
<evidence type="ECO:0000256" key="5">
    <source>
        <dbReference type="HAMAP-Rule" id="MF_01637"/>
    </source>
</evidence>
<feature type="domain" description="NIF system FeS cluster assembly NifU C-terminal" evidence="6">
    <location>
        <begin position="112"/>
        <end position="178"/>
    </location>
</feature>
<comment type="similarity">
    <text evidence="5">Belongs to the NfuA family.</text>
</comment>